<dbReference type="OMA" id="PWRRVWS"/>
<name>A0A1L9WEM7_ASPA1</name>
<accession>A0A1L9WEM7</accession>
<reference evidence="2" key="1">
    <citation type="submission" date="2016-12" db="EMBL/GenBank/DDBJ databases">
        <title>Comparative genomics reveals high biological diversity and specific adaptations in the industrially and medically important fungal genus Aspergillus.</title>
        <authorList>
            <consortium name="DOE Joint Genome Institute"/>
            <person name="De Vries R.P."/>
            <person name="Riley R."/>
            <person name="Wiebenga A."/>
            <person name="Aguilar-Osorio G."/>
            <person name="Amillis S."/>
            <person name="Uchima C.A."/>
            <person name="Anderluh G."/>
            <person name="Asadollahi M."/>
            <person name="Askin M."/>
            <person name="Barry K."/>
            <person name="Battaglia E."/>
            <person name="Bayram O."/>
            <person name="Benocci T."/>
            <person name="Braus-Stromeyer S."/>
            <person name="Caldana C."/>
            <person name="Canovas D."/>
            <person name="Cerqueira G."/>
            <person name="Chen F."/>
            <person name="Chen W."/>
            <person name="Choi C."/>
            <person name="Clum A."/>
            <person name="Correa Dos Santos R.A."/>
            <person name="De Lima Damasio A.R."/>
            <person name="Diallinas G."/>
            <person name="Emri T."/>
            <person name="Fekete E."/>
            <person name="Flipphi M."/>
            <person name="Freyberg S."/>
            <person name="Gallo A."/>
            <person name="Gournas C."/>
            <person name="Habgood R."/>
            <person name="Haimaut M."/>
            <person name="Harispe L."/>
            <person name="Henrissat B."/>
            <person name="Hilden K."/>
            <person name="Hope R."/>
            <person name="Hossain A."/>
            <person name="Karabika E."/>
            <person name="Karaffa L."/>
            <person name="Karanyi Z."/>
            <person name="Krasevec N."/>
            <person name="Kuo A."/>
            <person name="Kusch H."/>
            <person name="Labutti K."/>
            <person name="Lagendijk E."/>
            <person name="Lapidus A."/>
            <person name="Levasseu A."/>
            <person name="Lindquist E."/>
            <person name="Lipzen A."/>
            <person name="Logrieco A."/>
            <person name="Maccabe A."/>
            <person name="Makela M."/>
            <person name="Malavazi I."/>
            <person name="Melin P."/>
            <person name="Meyer V."/>
            <person name="Mielnichuk N."/>
            <person name="Miskei M."/>
            <person name="Molnar A."/>
            <person name="Mule G."/>
            <person name="Ngan C.Y."/>
            <person name="Orejas M."/>
            <person name="Orosz E."/>
            <person name="Ouedraogo J.-P."/>
            <person name="Overkamp K."/>
            <person name="Park H.-S."/>
            <person name="Perrone G."/>
            <person name="Piumi F."/>
            <person name="Punt P."/>
            <person name="Ram A."/>
            <person name="Ramon A."/>
            <person name="Rauscher S."/>
            <person name="Record E."/>
            <person name="Riano-Pachon D.M."/>
            <person name="Robert V."/>
            <person name="Rohrig J."/>
            <person name="Ruller R."/>
            <person name="Salamov A."/>
            <person name="Salih N."/>
            <person name="Samson R."/>
            <person name="Sandor E."/>
            <person name="Sanguinetti M."/>
            <person name="Schutze T."/>
            <person name="Sepcic K."/>
            <person name="Shelest E."/>
            <person name="Sherlock G."/>
            <person name="Sophianopoulou V."/>
            <person name="Squina F."/>
            <person name="Sun H."/>
            <person name="Susca A."/>
            <person name="Todd R."/>
            <person name="Tsang A."/>
            <person name="Unkles S."/>
            <person name="Van De Wiele N."/>
            <person name="Van Rossen-Uffink D."/>
            <person name="De Castro Oliveira J.V."/>
            <person name="Vesth T."/>
            <person name="Visser J."/>
            <person name="Yu J.-H."/>
            <person name="Zhou M."/>
            <person name="Andersen M."/>
            <person name="Archer D."/>
            <person name="Baker S."/>
            <person name="Benoit I."/>
            <person name="Brakhage A."/>
            <person name="Braus G."/>
            <person name="Fischer R."/>
            <person name="Frisvad J."/>
            <person name="Goldman G."/>
            <person name="Houbraken J."/>
            <person name="Oakley B."/>
            <person name="Pocsi I."/>
            <person name="Scazzocchio C."/>
            <person name="Seiboth B."/>
            <person name="Vankuyk P."/>
            <person name="Wortman J."/>
            <person name="Dyer P."/>
            <person name="Grigoriev I."/>
        </authorList>
    </citation>
    <scope>NUCLEOTIDE SEQUENCE [LARGE SCALE GENOMIC DNA]</scope>
    <source>
        <strain evidence="2">ATCC 16872</strain>
    </source>
</reference>
<reference evidence="3" key="2">
    <citation type="journal article" date="2017" name="Genome Biol.">
        <title>Comparative genomics reveals high biological diversity and specific adaptations in the industrially and medically important fungal genus Aspergillus.</title>
        <authorList>
            <person name="de Vries R.P."/>
            <person name="Riley R."/>
            <person name="Wiebenga A."/>
            <person name="Aguilar-Osorio G."/>
            <person name="Amillis S."/>
            <person name="Uchima C.A."/>
            <person name="Anderluh G."/>
            <person name="Asadollahi M."/>
            <person name="Askin M."/>
            <person name="Barry K."/>
            <person name="Battaglia E."/>
            <person name="Bayram O."/>
            <person name="Benocci T."/>
            <person name="Braus-Stromeyer S.A."/>
            <person name="Caldana C."/>
            <person name="Canovas D."/>
            <person name="Cerqueira G.C."/>
            <person name="Chen F."/>
            <person name="Chen W."/>
            <person name="Choi C."/>
            <person name="Clum A."/>
            <person name="Dos Santos R.A."/>
            <person name="Damasio A.R."/>
            <person name="Diallinas G."/>
            <person name="Emri T."/>
            <person name="Fekete E."/>
            <person name="Flipphi M."/>
            <person name="Freyberg S."/>
            <person name="Gallo A."/>
            <person name="Gournas C."/>
            <person name="Habgood R."/>
            <person name="Hainaut M."/>
            <person name="Harispe M.L."/>
            <person name="Henrissat B."/>
            <person name="Hilden K.S."/>
            <person name="Hope R."/>
            <person name="Hossain A."/>
            <person name="Karabika E."/>
            <person name="Karaffa L."/>
            <person name="Karanyi Z."/>
            <person name="Krasevec N."/>
            <person name="Kuo A."/>
            <person name="Kusch H."/>
            <person name="LaButti K."/>
            <person name="Lagendijk E.L."/>
            <person name="Lapidus A."/>
            <person name="Levasseur A."/>
            <person name="Lindquist E."/>
            <person name="Lipzen A."/>
            <person name="Logrieco A.F."/>
            <person name="MacCabe A."/>
            <person name="Maekelae M.R."/>
            <person name="Malavazi I."/>
            <person name="Melin P."/>
            <person name="Meyer V."/>
            <person name="Mielnichuk N."/>
            <person name="Miskei M."/>
            <person name="Molnar A.P."/>
            <person name="Mule G."/>
            <person name="Ngan C.Y."/>
            <person name="Orejas M."/>
            <person name="Orosz E."/>
            <person name="Ouedraogo J.P."/>
            <person name="Overkamp K.M."/>
            <person name="Park H.-S."/>
            <person name="Perrone G."/>
            <person name="Piumi F."/>
            <person name="Punt P.J."/>
            <person name="Ram A.F."/>
            <person name="Ramon A."/>
            <person name="Rauscher S."/>
            <person name="Record E."/>
            <person name="Riano-Pachon D.M."/>
            <person name="Robert V."/>
            <person name="Roehrig J."/>
            <person name="Ruller R."/>
            <person name="Salamov A."/>
            <person name="Salih N.S."/>
            <person name="Samson R.A."/>
            <person name="Sandor E."/>
            <person name="Sanguinetti M."/>
            <person name="Schuetze T."/>
            <person name="Sepcic K."/>
            <person name="Shelest E."/>
            <person name="Sherlock G."/>
            <person name="Sophianopoulou V."/>
            <person name="Squina F.M."/>
            <person name="Sun H."/>
            <person name="Susca A."/>
            <person name="Todd R.B."/>
            <person name="Tsang A."/>
            <person name="Unkles S.E."/>
            <person name="van de Wiele N."/>
            <person name="van Rossen-Uffink D."/>
            <person name="Oliveira J.V."/>
            <person name="Vesth T.C."/>
            <person name="Visser J."/>
            <person name="Yu J.-H."/>
            <person name="Zhou M."/>
            <person name="Andersen M.R."/>
            <person name="Archer D.B."/>
            <person name="Baker S.E."/>
            <person name="Benoit I."/>
            <person name="Brakhage A.A."/>
            <person name="Braus G.H."/>
            <person name="Fischer R."/>
            <person name="Frisvad J.C."/>
            <person name="Goldman G.H."/>
            <person name="Houbraken J."/>
            <person name="Oakley B."/>
            <person name="Pocsi I."/>
            <person name="Scazzocchio C."/>
            <person name="Seiboth B."/>
            <person name="vanKuyk P.A."/>
            <person name="Wortman J."/>
            <person name="Dyer P.S."/>
            <person name="Grigoriev I.V."/>
        </authorList>
    </citation>
    <scope>NUCLEOTIDE SEQUENCE [LARGE SCALE GENOMIC DNA]</scope>
    <source>
        <strain evidence="3">ATCC 16872 / CBS 172.66 / WB 5094</strain>
    </source>
</reference>
<gene>
    <name evidence="2" type="ORF">ASPACDRAFT_1877672</name>
    <name evidence="1" type="ORF">ASPACDRAFT_37813</name>
</gene>
<dbReference type="Proteomes" id="UP000184546">
    <property type="component" value="Unassembled WGS sequence"/>
</dbReference>
<dbReference type="VEuPathDB" id="FungiDB:ASPACDRAFT_1877672"/>
<evidence type="ECO:0000313" key="3">
    <source>
        <dbReference type="Proteomes" id="UP000184546"/>
    </source>
</evidence>
<sequence length="118" mass="13292">MLDSLVRVSRRVVCDHYASVRAEARSSAQAGRIAPPAIRCPGGHYIPEAFDRPPKLTLARPRGSTPARVPAEPRGRVWSQALPFQQFHVLFNSLFKVLFIFRSLYLCAIGLRPVFSFR</sequence>
<organism evidence="2 3">
    <name type="scientific">Aspergillus aculeatus (strain ATCC 16872 / CBS 172.66 / WB 5094)</name>
    <dbReference type="NCBI Taxonomy" id="690307"/>
    <lineage>
        <taxon>Eukaryota</taxon>
        <taxon>Fungi</taxon>
        <taxon>Dikarya</taxon>
        <taxon>Ascomycota</taxon>
        <taxon>Pezizomycotina</taxon>
        <taxon>Eurotiomycetes</taxon>
        <taxon>Eurotiomycetidae</taxon>
        <taxon>Eurotiales</taxon>
        <taxon>Aspergillaceae</taxon>
        <taxon>Aspergillus</taxon>
        <taxon>Aspergillus subgen. Circumdati</taxon>
    </lineage>
</organism>
<evidence type="ECO:0000313" key="2">
    <source>
        <dbReference type="EMBL" id="OJJ94555.1"/>
    </source>
</evidence>
<dbReference type="EMBL" id="KV879231">
    <property type="protein sequence ID" value="OJJ94555.1"/>
    <property type="molecule type" value="Genomic_DNA"/>
</dbReference>
<dbReference type="AlphaFoldDB" id="A0A1L9WEM7"/>
<keyword evidence="3" id="KW-1185">Reference proteome</keyword>
<protein>
    <submittedName>
        <fullName evidence="2">Uncharacterized protein</fullName>
    </submittedName>
</protein>
<dbReference type="EMBL" id="KV879262">
    <property type="protein sequence ID" value="OJJ94552.1"/>
    <property type="molecule type" value="Genomic_DNA"/>
</dbReference>
<evidence type="ECO:0000313" key="1">
    <source>
        <dbReference type="EMBL" id="OJJ94552.1"/>
    </source>
</evidence>
<dbReference type="VEuPathDB" id="FungiDB:ASPACDRAFT_37813"/>
<proteinExistence type="predicted"/>
<dbReference type="STRING" id="690307.A0A1L9WEM7"/>